<dbReference type="SUPFAM" id="SSF118196">
    <property type="entry name" value="YaeB-like"/>
    <property type="match status" value="1"/>
</dbReference>
<dbReference type="FunFam" id="2.40.30.70:FF:000003">
    <property type="entry name" value="tRNA (Adenine(37)-N6)-methyltransferase isoform A"/>
    <property type="match status" value="1"/>
</dbReference>
<dbReference type="Proteomes" id="UP000256970">
    <property type="component" value="Unassembled WGS sequence"/>
</dbReference>
<comment type="similarity">
    <text evidence="2">Belongs to the tRNA methyltransferase O family.</text>
</comment>
<gene>
    <name evidence="5" type="ORF">BQ4739_LOCUS5655</name>
</gene>
<reference evidence="5 6" key="1">
    <citation type="submission" date="2016-10" db="EMBL/GenBank/DDBJ databases">
        <authorList>
            <person name="Cai Z."/>
        </authorList>
    </citation>
    <scope>NUCLEOTIDE SEQUENCE [LARGE SCALE GENOMIC DNA]</scope>
</reference>
<dbReference type="InterPro" id="IPR023370">
    <property type="entry name" value="TrmO-like_N"/>
</dbReference>
<dbReference type="PANTHER" id="PTHR12818:SF0">
    <property type="entry name" value="TRNA (ADENINE(37)-N6)-METHYLTRANSFERASE"/>
    <property type="match status" value="1"/>
</dbReference>
<evidence type="ECO:0000259" key="4">
    <source>
        <dbReference type="PROSITE" id="PS51668"/>
    </source>
</evidence>
<dbReference type="InterPro" id="IPR036414">
    <property type="entry name" value="YaeB_N_sf"/>
</dbReference>
<dbReference type="STRING" id="3088.A0A383VI64"/>
<evidence type="ECO:0000256" key="1">
    <source>
        <dbReference type="ARBA" id="ARBA00022691"/>
    </source>
</evidence>
<protein>
    <recommendedName>
        <fullName evidence="4">TsaA-like domain-containing protein</fullName>
    </recommendedName>
</protein>
<feature type="region of interest" description="Disordered" evidence="3">
    <location>
        <begin position="362"/>
        <end position="418"/>
    </location>
</feature>
<organism evidence="5 6">
    <name type="scientific">Tetradesmus obliquus</name>
    <name type="common">Green alga</name>
    <name type="synonym">Acutodesmus obliquus</name>
    <dbReference type="NCBI Taxonomy" id="3088"/>
    <lineage>
        <taxon>Eukaryota</taxon>
        <taxon>Viridiplantae</taxon>
        <taxon>Chlorophyta</taxon>
        <taxon>core chlorophytes</taxon>
        <taxon>Chlorophyceae</taxon>
        <taxon>CS clade</taxon>
        <taxon>Sphaeropleales</taxon>
        <taxon>Scenedesmaceae</taxon>
        <taxon>Tetradesmus</taxon>
    </lineage>
</organism>
<dbReference type="InterPro" id="IPR036413">
    <property type="entry name" value="YaeB-like_sf"/>
</dbReference>
<sequence>MTAADGYRDVAVAAGVAAALAVAARQYFVARRAAQEIQQLQSSLAREQQKRGADRAGRIRAEQQLKQLHLQLAAAAAGSRGLQQHEPAELHLQGQHAANGACEGAGSSNGAAAAAAAAAKVPELSVFPFTAIGTLKSCFTSRTGTPRQPHLVPAARAVLRLAPGIPPTCLHGLQQFSHCWVLYVFHENTDLAKLLAARAGSSSSSSKHALHSAGIKSHVKVPRLNGGKMGVLATRTPHRPVPIGLSTAQVIEVDAAAGVLVLGGVDIVDCSPVLDVKPYVPFSDALPGATAPDWVAAEAGDEPLALSGVDISAAAAQQLAAAWRAARRSALCPSAQHFMQLVEQVLARDIRSLHQRKNVFPVHASGQQQQQQQQAAAQGQAAGDSASVSNSNSSSSSSSSSSLASAAAGGAGSGSSSTQGRYVVGLDGVCVSYDVCSESGRVLVRGACAAS</sequence>
<dbReference type="CDD" id="cd09281">
    <property type="entry name" value="UPF0066"/>
    <property type="match status" value="1"/>
</dbReference>
<dbReference type="PANTHER" id="PTHR12818">
    <property type="entry name" value="TRNA (ADENINE(37)-N6)-METHYLTRANSFERASE"/>
    <property type="match status" value="1"/>
</dbReference>
<name>A0A383VI64_TETOB</name>
<feature type="domain" description="TsaA-like" evidence="4">
    <location>
        <begin position="129"/>
        <end position="288"/>
    </location>
</feature>
<keyword evidence="1" id="KW-0949">S-adenosyl-L-methionine</keyword>
<dbReference type="AlphaFoldDB" id="A0A383VI64"/>
<keyword evidence="6" id="KW-1185">Reference proteome</keyword>
<evidence type="ECO:0000313" key="5">
    <source>
        <dbReference type="EMBL" id="SZX65208.1"/>
    </source>
</evidence>
<dbReference type="EMBL" id="FNXT01000569">
    <property type="protein sequence ID" value="SZX65208.1"/>
    <property type="molecule type" value="Genomic_DNA"/>
</dbReference>
<dbReference type="Gene3D" id="2.40.30.70">
    <property type="entry name" value="YaeB-like"/>
    <property type="match status" value="1"/>
</dbReference>
<accession>A0A383VI64</accession>
<dbReference type="PROSITE" id="PS51668">
    <property type="entry name" value="TSAA_2"/>
    <property type="match status" value="1"/>
</dbReference>
<dbReference type="Pfam" id="PF01980">
    <property type="entry name" value="TrmO_N"/>
    <property type="match status" value="1"/>
</dbReference>
<proteinExistence type="inferred from homology"/>
<dbReference type="InterPro" id="IPR040372">
    <property type="entry name" value="YaeB-like"/>
</dbReference>
<evidence type="ECO:0000256" key="3">
    <source>
        <dbReference type="SAM" id="MobiDB-lite"/>
    </source>
</evidence>
<evidence type="ECO:0000313" key="6">
    <source>
        <dbReference type="Proteomes" id="UP000256970"/>
    </source>
</evidence>
<feature type="compositionally biased region" description="Low complexity" evidence="3">
    <location>
        <begin position="364"/>
        <end position="408"/>
    </location>
</feature>
<evidence type="ECO:0000256" key="2">
    <source>
        <dbReference type="ARBA" id="ARBA00033753"/>
    </source>
</evidence>